<dbReference type="AlphaFoldDB" id="A0A5J4WJV1"/>
<gene>
    <name evidence="2" type="ORF">EZS28_009409</name>
</gene>
<protein>
    <submittedName>
        <fullName evidence="2">Uncharacterized protein</fullName>
    </submittedName>
</protein>
<sequence>MPIKTQSLTQSKDQESLTNEQEIIVADGTNDNGDDDQSENAIEPNHFINGNDGFRKNDRGTQLQATVNKEANPEKNIAKISASNLLLNVCESEGLGGNG</sequence>
<evidence type="ECO:0000313" key="2">
    <source>
        <dbReference type="EMBL" id="KAA6395063.1"/>
    </source>
</evidence>
<evidence type="ECO:0000256" key="1">
    <source>
        <dbReference type="SAM" id="MobiDB-lite"/>
    </source>
</evidence>
<feature type="compositionally biased region" description="Polar residues" evidence="1">
    <location>
        <begin position="1"/>
        <end position="21"/>
    </location>
</feature>
<organism evidence="2 3">
    <name type="scientific">Streblomastix strix</name>
    <dbReference type="NCBI Taxonomy" id="222440"/>
    <lineage>
        <taxon>Eukaryota</taxon>
        <taxon>Metamonada</taxon>
        <taxon>Preaxostyla</taxon>
        <taxon>Oxymonadida</taxon>
        <taxon>Streblomastigidae</taxon>
        <taxon>Streblomastix</taxon>
    </lineage>
</organism>
<evidence type="ECO:0000313" key="3">
    <source>
        <dbReference type="Proteomes" id="UP000324800"/>
    </source>
</evidence>
<feature type="region of interest" description="Disordered" evidence="1">
    <location>
        <begin position="1"/>
        <end position="58"/>
    </location>
</feature>
<dbReference type="Proteomes" id="UP000324800">
    <property type="component" value="Unassembled WGS sequence"/>
</dbReference>
<reference evidence="2 3" key="1">
    <citation type="submission" date="2019-03" db="EMBL/GenBank/DDBJ databases">
        <title>Single cell metagenomics reveals metabolic interactions within the superorganism composed of flagellate Streblomastix strix and complex community of Bacteroidetes bacteria on its surface.</title>
        <authorList>
            <person name="Treitli S.C."/>
            <person name="Kolisko M."/>
            <person name="Husnik F."/>
            <person name="Keeling P."/>
            <person name="Hampl V."/>
        </authorList>
    </citation>
    <scope>NUCLEOTIDE SEQUENCE [LARGE SCALE GENOMIC DNA]</scope>
    <source>
        <strain evidence="2">ST1C</strain>
    </source>
</reference>
<accession>A0A5J4WJV1</accession>
<name>A0A5J4WJV1_9EUKA</name>
<comment type="caution">
    <text evidence="2">The sequence shown here is derived from an EMBL/GenBank/DDBJ whole genome shotgun (WGS) entry which is preliminary data.</text>
</comment>
<dbReference type="EMBL" id="SNRW01001778">
    <property type="protein sequence ID" value="KAA6395063.1"/>
    <property type="molecule type" value="Genomic_DNA"/>
</dbReference>
<proteinExistence type="predicted"/>